<dbReference type="InterPro" id="IPR036188">
    <property type="entry name" value="FAD/NAD-bd_sf"/>
</dbReference>
<evidence type="ECO:0000259" key="5">
    <source>
        <dbReference type="Pfam" id="PF01494"/>
    </source>
</evidence>
<dbReference type="SUPFAM" id="SSF51905">
    <property type="entry name" value="FAD/NAD(P)-binding domain"/>
    <property type="match status" value="1"/>
</dbReference>
<feature type="domain" description="FAD-binding" evidence="5">
    <location>
        <begin position="4"/>
        <end position="356"/>
    </location>
</feature>
<dbReference type="GeneID" id="66076234"/>
<dbReference type="Gene3D" id="3.30.70.2450">
    <property type="match status" value="1"/>
</dbReference>
<evidence type="ECO:0000313" key="7">
    <source>
        <dbReference type="Proteomes" id="UP001049176"/>
    </source>
</evidence>
<name>A0A9P7UTH7_9AGAR</name>
<dbReference type="OrthoDB" id="2690153at2759"/>
<keyword evidence="7" id="KW-1185">Reference proteome</keyword>
<sequence length="567" mass="62759">MAQPILIVGAGPVGLVLALSLLQNGVSVRIINKQLSHPVGHRGSGLQPRTLELYKLLGILPDIQNQSGPFPPMKVYTSPEGPEPVKEFSMIEDLEATPEYPLVNVAMLSQDRHEALIRDVLAKKYNTHVELGTELRSFVQNRHTGQVEARIVKLVDGNEVEEAAIYDFLIGADGARSVVRKQLGLTFLGESRTEASMIVGDLEVKGLPDRKYWRGWADGQRIFVSLRPWETDGDLYNLLIAGSEVDVTRLASNIEEMIRMINATIGRELEFGDVLCSGIWTPNIRMVDRFGEGRVFVAGDAAHVHSPNGGQGMNSGVQDAINLGWKLSLVQKGLAPLGLLTSYNDERLSIIAVMLKKTTLLLDKTMSVNWKETEDTDMFGFKKGFEMRQLGVNYRGSPIVVDERYSGSRLEVVDPYKGGLDGRVRAGDRAPAAGGLVCVPAEETGEMTTTLFDVFTPSKHSMLVFAKEGRDDSEVEQVLGVVNTLFPEGTVQTIVLYPYCQNHNVAGTRADWTLVDKEGYAFKHYHYSVYAEDRWKMVVVRPDAYIGAIVEGEEGLREYVKLVFGTR</sequence>
<dbReference type="PANTHER" id="PTHR43004:SF19">
    <property type="entry name" value="BINDING MONOOXYGENASE, PUTATIVE (JCVI)-RELATED"/>
    <property type="match status" value="1"/>
</dbReference>
<dbReference type="PANTHER" id="PTHR43004">
    <property type="entry name" value="TRK SYSTEM POTASSIUM UPTAKE PROTEIN"/>
    <property type="match status" value="1"/>
</dbReference>
<dbReference type="Gene3D" id="3.50.50.60">
    <property type="entry name" value="FAD/NAD(P)-binding domain"/>
    <property type="match status" value="1"/>
</dbReference>
<accession>A0A9P7UTH7</accession>
<dbReference type="Proteomes" id="UP001049176">
    <property type="component" value="Chromosome 4"/>
</dbReference>
<dbReference type="Pfam" id="PF01494">
    <property type="entry name" value="FAD_binding_3"/>
    <property type="match status" value="1"/>
</dbReference>
<dbReference type="GO" id="GO:0016709">
    <property type="term" value="F:oxidoreductase activity, acting on paired donors, with incorporation or reduction of molecular oxygen, NAD(P)H as one donor, and incorporation of one atom of oxygen"/>
    <property type="evidence" value="ECO:0007669"/>
    <property type="project" value="UniProtKB-ARBA"/>
</dbReference>
<dbReference type="RefSeq" id="XP_043009953.1">
    <property type="nucleotide sequence ID" value="XM_043151872.1"/>
</dbReference>
<keyword evidence="2" id="KW-0285">Flavoprotein</keyword>
<dbReference type="InterPro" id="IPR002938">
    <property type="entry name" value="FAD-bd"/>
</dbReference>
<keyword evidence="3" id="KW-0274">FAD</keyword>
<evidence type="ECO:0000256" key="4">
    <source>
        <dbReference type="ARBA" id="ARBA00023002"/>
    </source>
</evidence>
<evidence type="ECO:0000256" key="2">
    <source>
        <dbReference type="ARBA" id="ARBA00022630"/>
    </source>
</evidence>
<dbReference type="GO" id="GO:0071949">
    <property type="term" value="F:FAD binding"/>
    <property type="evidence" value="ECO:0007669"/>
    <property type="project" value="InterPro"/>
</dbReference>
<evidence type="ECO:0000313" key="6">
    <source>
        <dbReference type="EMBL" id="KAG7093483.1"/>
    </source>
</evidence>
<dbReference type="PRINTS" id="PR00420">
    <property type="entry name" value="RNGMNOXGNASE"/>
</dbReference>
<dbReference type="AlphaFoldDB" id="A0A9P7UTH7"/>
<reference evidence="6" key="1">
    <citation type="journal article" date="2021" name="Genome Biol. Evol.">
        <title>The assembled and annotated genome of the fairy-ring fungus Marasmius oreades.</title>
        <authorList>
            <person name="Hiltunen M."/>
            <person name="Ament-Velasquez S.L."/>
            <person name="Johannesson H."/>
        </authorList>
    </citation>
    <scope>NUCLEOTIDE SEQUENCE</scope>
    <source>
        <strain evidence="6">03SP1</strain>
    </source>
</reference>
<evidence type="ECO:0000256" key="3">
    <source>
        <dbReference type="ARBA" id="ARBA00022827"/>
    </source>
</evidence>
<comment type="cofactor">
    <cofactor evidence="1">
        <name>FAD</name>
        <dbReference type="ChEBI" id="CHEBI:57692"/>
    </cofactor>
</comment>
<protein>
    <recommendedName>
        <fullName evidence="5">FAD-binding domain-containing protein</fullName>
    </recommendedName>
</protein>
<proteinExistence type="predicted"/>
<gene>
    <name evidence="6" type="ORF">E1B28_007158</name>
</gene>
<dbReference type="InterPro" id="IPR050641">
    <property type="entry name" value="RIFMO-like"/>
</dbReference>
<evidence type="ECO:0000256" key="1">
    <source>
        <dbReference type="ARBA" id="ARBA00001974"/>
    </source>
</evidence>
<comment type="caution">
    <text evidence="6">The sequence shown here is derived from an EMBL/GenBank/DDBJ whole genome shotgun (WGS) entry which is preliminary data.</text>
</comment>
<organism evidence="6 7">
    <name type="scientific">Marasmius oreades</name>
    <name type="common">fairy-ring Marasmius</name>
    <dbReference type="NCBI Taxonomy" id="181124"/>
    <lineage>
        <taxon>Eukaryota</taxon>
        <taxon>Fungi</taxon>
        <taxon>Dikarya</taxon>
        <taxon>Basidiomycota</taxon>
        <taxon>Agaricomycotina</taxon>
        <taxon>Agaricomycetes</taxon>
        <taxon>Agaricomycetidae</taxon>
        <taxon>Agaricales</taxon>
        <taxon>Marasmiineae</taxon>
        <taxon>Marasmiaceae</taxon>
        <taxon>Marasmius</taxon>
    </lineage>
</organism>
<keyword evidence="4" id="KW-0560">Oxidoreductase</keyword>
<dbReference type="KEGG" id="more:E1B28_007158"/>
<dbReference type="EMBL" id="CM032184">
    <property type="protein sequence ID" value="KAG7093483.1"/>
    <property type="molecule type" value="Genomic_DNA"/>
</dbReference>